<evidence type="ECO:0000313" key="9">
    <source>
        <dbReference type="EMBL" id="TIH09205.1"/>
    </source>
</evidence>
<dbReference type="EC" id="1.3.1.58" evidence="6"/>
<name>A0A4T1ZXI9_9PSED</name>
<dbReference type="GO" id="GO:0016616">
    <property type="term" value="F:oxidoreductase activity, acting on the CH-OH group of donors, NAD or NADP as acceptor"/>
    <property type="evidence" value="ECO:0007669"/>
    <property type="project" value="UniProtKB-ARBA"/>
</dbReference>
<dbReference type="FunFam" id="3.40.50.720:FF:000173">
    <property type="entry name" value="3-oxoacyl-[acyl-carrier protein] reductase"/>
    <property type="match status" value="1"/>
</dbReference>
<keyword evidence="2" id="KW-0560">Oxidoreductase</keyword>
<proteinExistence type="inferred from homology"/>
<evidence type="ECO:0000256" key="2">
    <source>
        <dbReference type="ARBA" id="ARBA00023002"/>
    </source>
</evidence>
<comment type="pathway">
    <text evidence="5">Aromatic compound metabolism; p-cumate degradation; acetaldehyde and pyruvate from p-cumate: step 2/7.</text>
</comment>
<evidence type="ECO:0000313" key="10">
    <source>
        <dbReference type="Proteomes" id="UP000307541"/>
    </source>
</evidence>
<dbReference type="InterPro" id="IPR057326">
    <property type="entry name" value="KR_dom"/>
</dbReference>
<sequence length="245" mass="25869">MHDKVAVVTGGSRGIGKAIVKTLAGAGYAVAFNYVRDEAAAAALREEIEQQGGQCLALHCDISAPQSIAAFFEQIEGAFGRIDLLVNNAGVTRDGLLATLSLEDITQVIQTNLIGTLLCCQQVVPCMMRQRSGCIVNISSVAAQKPGKGQSNYAAAKGGVEALTRALAVELAPRNIRVNAVAPGIVNTEMSKALIGSLEQDIQSRLLIKRYAEPEEIAEAVLFIAERAHYLTGEVLPVNGGLKMP</sequence>
<protein>
    <recommendedName>
        <fullName evidence="7">2,3-dihydroxy-2,3-dihydro-p-cumate dehydrogenase</fullName>
        <ecNumber evidence="6">1.3.1.58</ecNumber>
    </recommendedName>
    <alternativeName>
        <fullName evidence="3">Biphenyl-2,3-dihydro-2,3-diol dehydrogenase</fullName>
    </alternativeName>
</protein>
<evidence type="ECO:0000256" key="3">
    <source>
        <dbReference type="ARBA" id="ARBA00042907"/>
    </source>
</evidence>
<dbReference type="InterPro" id="IPR002347">
    <property type="entry name" value="SDR_fam"/>
</dbReference>
<feature type="domain" description="Ketoreductase" evidence="8">
    <location>
        <begin position="4"/>
        <end position="184"/>
    </location>
</feature>
<dbReference type="NCBIfam" id="NF009466">
    <property type="entry name" value="PRK12826.1-2"/>
    <property type="match status" value="1"/>
</dbReference>
<dbReference type="InterPro" id="IPR036291">
    <property type="entry name" value="NAD(P)-bd_dom_sf"/>
</dbReference>
<evidence type="ECO:0000256" key="7">
    <source>
        <dbReference type="ARBA" id="ARBA00073443"/>
    </source>
</evidence>
<keyword evidence="10" id="KW-1185">Reference proteome</keyword>
<comment type="similarity">
    <text evidence="1">Belongs to the short-chain dehydrogenases/reductases (SDR) family.</text>
</comment>
<dbReference type="InterPro" id="IPR020904">
    <property type="entry name" value="Sc_DH/Rdtase_CS"/>
</dbReference>
<evidence type="ECO:0000256" key="6">
    <source>
        <dbReference type="ARBA" id="ARBA00066455"/>
    </source>
</evidence>
<accession>A0A4T1ZXI9</accession>
<dbReference type="GO" id="GO:0018511">
    <property type="term" value="F:2,3-dihydroxy-2,3-dihydro-p-cumate dehydrogenase activity"/>
    <property type="evidence" value="ECO:0007669"/>
    <property type="project" value="UniProtKB-EC"/>
</dbReference>
<dbReference type="PRINTS" id="PR00081">
    <property type="entry name" value="GDHRDH"/>
</dbReference>
<dbReference type="SMART" id="SM00822">
    <property type="entry name" value="PKS_KR"/>
    <property type="match status" value="1"/>
</dbReference>
<evidence type="ECO:0000256" key="4">
    <source>
        <dbReference type="ARBA" id="ARBA00050226"/>
    </source>
</evidence>
<dbReference type="Proteomes" id="UP000307541">
    <property type="component" value="Unassembled WGS sequence"/>
</dbReference>
<dbReference type="EMBL" id="RFLV01000001">
    <property type="protein sequence ID" value="TIH09205.1"/>
    <property type="molecule type" value="Genomic_DNA"/>
</dbReference>
<dbReference type="Gene3D" id="3.40.50.720">
    <property type="entry name" value="NAD(P)-binding Rossmann-like Domain"/>
    <property type="match status" value="1"/>
</dbReference>
<dbReference type="SUPFAM" id="SSF51735">
    <property type="entry name" value="NAD(P)-binding Rossmann-fold domains"/>
    <property type="match status" value="1"/>
</dbReference>
<comment type="caution">
    <text evidence="9">The sequence shown here is derived from an EMBL/GenBank/DDBJ whole genome shotgun (WGS) entry which is preliminary data.</text>
</comment>
<dbReference type="RefSeq" id="WP_136662491.1">
    <property type="nucleotide sequence ID" value="NZ_RFLV01000001.1"/>
</dbReference>
<evidence type="ECO:0000256" key="5">
    <source>
        <dbReference type="ARBA" id="ARBA00060518"/>
    </source>
</evidence>
<organism evidence="9 10">
    <name type="scientific">Pseudomonas leptonychotis</name>
    <dbReference type="NCBI Taxonomy" id="2448482"/>
    <lineage>
        <taxon>Bacteria</taxon>
        <taxon>Pseudomonadati</taxon>
        <taxon>Pseudomonadota</taxon>
        <taxon>Gammaproteobacteria</taxon>
        <taxon>Pseudomonadales</taxon>
        <taxon>Pseudomonadaceae</taxon>
        <taxon>Pseudomonas</taxon>
    </lineage>
</organism>
<dbReference type="OrthoDB" id="9804774at2"/>
<dbReference type="AlphaFoldDB" id="A0A4T1ZXI9"/>
<reference evidence="9 10" key="1">
    <citation type="submission" date="2018-10" db="EMBL/GenBank/DDBJ databases">
        <title>Pseudomonas leptonychotis sp. nov., isolated from Weddell seals in Antarctica.</title>
        <authorList>
            <person name="Novakova D."/>
            <person name="Svec P."/>
            <person name="Kralova S."/>
            <person name="Kristofova L."/>
            <person name="Zeman M."/>
            <person name="Pantucek R."/>
            <person name="Maslanova I."/>
            <person name="Sedlacek I."/>
        </authorList>
    </citation>
    <scope>NUCLEOTIDE SEQUENCE [LARGE SCALE GENOMIC DNA]</scope>
    <source>
        <strain evidence="9 10">CCM 8849</strain>
    </source>
</reference>
<dbReference type="PRINTS" id="PR00080">
    <property type="entry name" value="SDRFAMILY"/>
</dbReference>
<comment type="catalytic activity">
    <reaction evidence="4">
        <text>(2R,3S)-2,3-dihydroxy-2,3-dihydro-p-cumate + NAD(+) = 2,3-dihydroxy-p-cumate + NADH + H(+)</text>
        <dbReference type="Rhea" id="RHEA:23772"/>
        <dbReference type="ChEBI" id="CHEBI:15378"/>
        <dbReference type="ChEBI" id="CHEBI:36647"/>
        <dbReference type="ChEBI" id="CHEBI:57540"/>
        <dbReference type="ChEBI" id="CHEBI:57945"/>
        <dbReference type="ChEBI" id="CHEBI:58420"/>
        <dbReference type="EC" id="1.3.1.58"/>
    </reaction>
</comment>
<evidence type="ECO:0000259" key="8">
    <source>
        <dbReference type="SMART" id="SM00822"/>
    </source>
</evidence>
<gene>
    <name evidence="9" type="ORF">D8779_00325</name>
</gene>
<dbReference type="PANTHER" id="PTHR42760:SF133">
    <property type="entry name" value="3-OXOACYL-[ACYL-CARRIER-PROTEIN] REDUCTASE"/>
    <property type="match status" value="1"/>
</dbReference>
<evidence type="ECO:0000256" key="1">
    <source>
        <dbReference type="ARBA" id="ARBA00006484"/>
    </source>
</evidence>
<dbReference type="PROSITE" id="PS00061">
    <property type="entry name" value="ADH_SHORT"/>
    <property type="match status" value="1"/>
</dbReference>
<dbReference type="Pfam" id="PF13561">
    <property type="entry name" value="adh_short_C2"/>
    <property type="match status" value="1"/>
</dbReference>
<dbReference type="PANTHER" id="PTHR42760">
    <property type="entry name" value="SHORT-CHAIN DEHYDROGENASES/REDUCTASES FAMILY MEMBER"/>
    <property type="match status" value="1"/>
</dbReference>
<dbReference type="NCBIfam" id="NF005559">
    <property type="entry name" value="PRK07231.1"/>
    <property type="match status" value="1"/>
</dbReference>